<evidence type="ECO:0000313" key="3">
    <source>
        <dbReference type="Proteomes" id="UP000230233"/>
    </source>
</evidence>
<dbReference type="AlphaFoldDB" id="A0A2G5V6S7"/>
<feature type="region of interest" description="Disordered" evidence="1">
    <location>
        <begin position="63"/>
        <end position="83"/>
    </location>
</feature>
<dbReference type="Proteomes" id="UP000230233">
    <property type="component" value="Chromosome II"/>
</dbReference>
<dbReference type="EMBL" id="PDUG01000002">
    <property type="protein sequence ID" value="PIC47442.1"/>
    <property type="molecule type" value="Genomic_DNA"/>
</dbReference>
<reference evidence="3" key="1">
    <citation type="submission" date="2017-10" db="EMBL/GenBank/DDBJ databases">
        <title>Rapid genome shrinkage in a self-fertile nematode reveals novel sperm competition proteins.</title>
        <authorList>
            <person name="Yin D."/>
            <person name="Schwarz E.M."/>
            <person name="Thomas C.G."/>
            <person name="Felde R.L."/>
            <person name="Korf I.F."/>
            <person name="Cutter A.D."/>
            <person name="Schartner C.M."/>
            <person name="Ralston E.J."/>
            <person name="Meyer B.J."/>
            <person name="Haag E.S."/>
        </authorList>
    </citation>
    <scope>NUCLEOTIDE SEQUENCE [LARGE SCALE GENOMIC DNA]</scope>
    <source>
        <strain evidence="3">JU1422</strain>
    </source>
</reference>
<accession>A0A2G5V6S7</accession>
<gene>
    <name evidence="2" type="primary">Cnig_chr_II.g6802</name>
    <name evidence="2" type="ORF">B9Z55_006802</name>
</gene>
<keyword evidence="3" id="KW-1185">Reference proteome</keyword>
<organism evidence="2 3">
    <name type="scientific">Caenorhabditis nigoni</name>
    <dbReference type="NCBI Taxonomy" id="1611254"/>
    <lineage>
        <taxon>Eukaryota</taxon>
        <taxon>Metazoa</taxon>
        <taxon>Ecdysozoa</taxon>
        <taxon>Nematoda</taxon>
        <taxon>Chromadorea</taxon>
        <taxon>Rhabditida</taxon>
        <taxon>Rhabditina</taxon>
        <taxon>Rhabditomorpha</taxon>
        <taxon>Rhabditoidea</taxon>
        <taxon>Rhabditidae</taxon>
        <taxon>Peloderinae</taxon>
        <taxon>Caenorhabditis</taxon>
    </lineage>
</organism>
<comment type="caution">
    <text evidence="2">The sequence shown here is derived from an EMBL/GenBank/DDBJ whole genome shotgun (WGS) entry which is preliminary data.</text>
</comment>
<sequence>MLNVFLLPACLSIRSAGRPESSLSLCFGYPQSGFRVLLSASSFFGRPRINGFLSDMIRKKTLEKKKKKKKKKKEKMNEEEAQPATVNVSYPAVFRVLLRPKQRYYGQFSCSFPAK</sequence>
<evidence type="ECO:0000256" key="1">
    <source>
        <dbReference type="SAM" id="MobiDB-lite"/>
    </source>
</evidence>
<name>A0A2G5V6S7_9PELO</name>
<evidence type="ECO:0000313" key="2">
    <source>
        <dbReference type="EMBL" id="PIC47442.1"/>
    </source>
</evidence>
<protein>
    <submittedName>
        <fullName evidence="2">Uncharacterized protein</fullName>
    </submittedName>
</protein>
<feature type="compositionally biased region" description="Basic residues" evidence="1">
    <location>
        <begin position="63"/>
        <end position="74"/>
    </location>
</feature>
<proteinExistence type="predicted"/>